<protein>
    <submittedName>
        <fullName evidence="1">Uncharacterized protein</fullName>
    </submittedName>
</protein>
<organism evidence="1 2">
    <name type="scientific">Arabidopsis thaliana</name>
    <name type="common">Mouse-ear cress</name>
    <dbReference type="NCBI Taxonomy" id="3702"/>
    <lineage>
        <taxon>Eukaryota</taxon>
        <taxon>Viridiplantae</taxon>
        <taxon>Streptophyta</taxon>
        <taxon>Embryophyta</taxon>
        <taxon>Tracheophyta</taxon>
        <taxon>Spermatophyta</taxon>
        <taxon>Magnoliopsida</taxon>
        <taxon>eudicotyledons</taxon>
        <taxon>Gunneridae</taxon>
        <taxon>Pentapetalae</taxon>
        <taxon>rosids</taxon>
        <taxon>malvids</taxon>
        <taxon>Brassicales</taxon>
        <taxon>Brassicaceae</taxon>
        <taxon>Camelineae</taxon>
        <taxon>Arabidopsis</taxon>
    </lineage>
</organism>
<accession>A0A5S9WXG6</accession>
<evidence type="ECO:0000313" key="1">
    <source>
        <dbReference type="EMBL" id="CAA0359085.1"/>
    </source>
</evidence>
<reference evidence="1 2" key="1">
    <citation type="submission" date="2019-12" db="EMBL/GenBank/DDBJ databases">
        <authorList>
            <person name="Jiao W.-B."/>
            <person name="Schneeberger K."/>
        </authorList>
    </citation>
    <scope>NUCLEOTIDE SEQUENCE [LARGE SCALE GENOMIC DNA]</scope>
    <source>
        <strain evidence="2">cv. C24</strain>
    </source>
</reference>
<gene>
    <name evidence="1" type="ORF">C24_LOCUS7490</name>
</gene>
<dbReference type="Proteomes" id="UP000434276">
    <property type="component" value="Unassembled WGS sequence"/>
</dbReference>
<dbReference type="AlphaFoldDB" id="A0A5S9WXG6"/>
<evidence type="ECO:0000313" key="2">
    <source>
        <dbReference type="Proteomes" id="UP000434276"/>
    </source>
</evidence>
<name>A0A5S9WXG6_ARATH</name>
<dbReference type="EMBL" id="CACSHJ010000088">
    <property type="protein sequence ID" value="CAA0359085.1"/>
    <property type="molecule type" value="Genomic_DNA"/>
</dbReference>
<proteinExistence type="predicted"/>
<sequence>MCDARIGANPTLDHLMIKSSKLATRNGGEGRSDEGGDLTRWRRFSRVGSIQGEMTDRRVIDSFNQWINRLTRSMNE</sequence>